<keyword evidence="3" id="KW-1185">Reference proteome</keyword>
<dbReference type="EMBL" id="JAUHMF010000001">
    <property type="protein sequence ID" value="MDT8898237.1"/>
    <property type="molecule type" value="Genomic_DNA"/>
</dbReference>
<name>A0ABU3NN27_9CHLR</name>
<reference evidence="2 3" key="1">
    <citation type="submission" date="2023-07" db="EMBL/GenBank/DDBJ databases">
        <title>Novel species of Thermanaerothrix with wide hydrolytic capabilities.</title>
        <authorList>
            <person name="Zayulina K.S."/>
            <person name="Podosokorskaya O.A."/>
            <person name="Elcheninov A.G."/>
        </authorList>
    </citation>
    <scope>NUCLEOTIDE SEQUENCE [LARGE SCALE GENOMIC DNA]</scope>
    <source>
        <strain evidence="2 3">4228-RoL</strain>
    </source>
</reference>
<evidence type="ECO:0000313" key="3">
    <source>
        <dbReference type="Proteomes" id="UP001254165"/>
    </source>
</evidence>
<comment type="caution">
    <text evidence="2">The sequence shown here is derived from an EMBL/GenBank/DDBJ whole genome shotgun (WGS) entry which is preliminary data.</text>
</comment>
<proteinExistence type="predicted"/>
<evidence type="ECO:0000259" key="1">
    <source>
        <dbReference type="Pfam" id="PF10069"/>
    </source>
</evidence>
<evidence type="ECO:0000313" key="2">
    <source>
        <dbReference type="EMBL" id="MDT8898237.1"/>
    </source>
</evidence>
<protein>
    <submittedName>
        <fullName evidence="2">DICT sensory domain-containing protein</fullName>
    </submittedName>
</protein>
<dbReference type="RefSeq" id="WP_315624882.1">
    <property type="nucleotide sequence ID" value="NZ_JAUHMF010000001.1"/>
</dbReference>
<dbReference type="Proteomes" id="UP001254165">
    <property type="component" value="Unassembled WGS sequence"/>
</dbReference>
<dbReference type="Pfam" id="PF10069">
    <property type="entry name" value="DICT"/>
    <property type="match status" value="1"/>
</dbReference>
<organism evidence="2 3">
    <name type="scientific">Thermanaerothrix solaris</name>
    <dbReference type="NCBI Taxonomy" id="3058434"/>
    <lineage>
        <taxon>Bacteria</taxon>
        <taxon>Bacillati</taxon>
        <taxon>Chloroflexota</taxon>
        <taxon>Anaerolineae</taxon>
        <taxon>Anaerolineales</taxon>
        <taxon>Anaerolineaceae</taxon>
        <taxon>Thermanaerothrix</taxon>
    </lineage>
</organism>
<gene>
    <name evidence="2" type="ORF">QYE77_08145</name>
</gene>
<dbReference type="InterPro" id="IPR019278">
    <property type="entry name" value="DICT_dom"/>
</dbReference>
<sequence>MLTRDPVALFIQFFQRALPTFSPQAETLLSQVSEEDLQTRQFRYIFSVNTMIHISHMIEDAAVQAVRPAELHVSFQYLSRIEDQSLRYERIATRVTGLWLYAVPDTQLPSWPNIYFMDTSNSALVNYWFLVAYGPGLSMTLLAEEKSSETNKPHGRVYEGFYTFDEEIAYKLLNLLHLIFPAQVAPPVPPELL</sequence>
<accession>A0ABU3NN27</accession>
<feature type="domain" description="DICT" evidence="1">
    <location>
        <begin position="43"/>
        <end position="145"/>
    </location>
</feature>